<protein>
    <submittedName>
        <fullName evidence="2">Uncharacterized protein</fullName>
    </submittedName>
</protein>
<dbReference type="EMBL" id="CP017077">
    <property type="protein sequence ID" value="AOR80862.1"/>
    <property type="molecule type" value="Genomic_DNA"/>
</dbReference>
<reference evidence="3" key="1">
    <citation type="journal article" date="2017" name="J. Biotechnol.">
        <title>Complete genome sequence of Novosphingobium resinovorum SA1, a versatile xenobiotic-degrading bacterium capable of utilizing sulfanilic acid.</title>
        <authorList>
            <person name="Hegedus B."/>
            <person name="Kos P.B."/>
            <person name="Balint B."/>
            <person name="Maroti G."/>
            <person name="Gan H.M."/>
            <person name="Perei K."/>
            <person name="Rakhely G."/>
        </authorList>
    </citation>
    <scope>NUCLEOTIDE SEQUENCE [LARGE SCALE GENOMIC DNA]</scope>
    <source>
        <strain evidence="3">SA1</strain>
    </source>
</reference>
<sequence>MNSSSNPSLQGGAFTYVITARFSCQGRLYAEETYRLTACDEPEAERIGHHRAIESDFCDPRIRDFSLALSVTLEMDPDDDPPSAPSGASAPRQPDSASFE</sequence>
<gene>
    <name evidence="2" type="ORF">BES08_29130</name>
</gene>
<organism evidence="2 3">
    <name type="scientific">Novosphingobium resinovorum</name>
    <dbReference type="NCBI Taxonomy" id="158500"/>
    <lineage>
        <taxon>Bacteria</taxon>
        <taxon>Pseudomonadati</taxon>
        <taxon>Pseudomonadota</taxon>
        <taxon>Alphaproteobacteria</taxon>
        <taxon>Sphingomonadales</taxon>
        <taxon>Sphingomonadaceae</taxon>
        <taxon>Novosphingobium</taxon>
    </lineage>
</organism>
<evidence type="ECO:0000313" key="2">
    <source>
        <dbReference type="EMBL" id="AOR80862.1"/>
    </source>
</evidence>
<dbReference type="KEGG" id="nre:BES08_29130"/>
<dbReference type="AlphaFoldDB" id="A0A1D8AFG8"/>
<proteinExistence type="predicted"/>
<evidence type="ECO:0000256" key="1">
    <source>
        <dbReference type="SAM" id="MobiDB-lite"/>
    </source>
</evidence>
<dbReference type="Proteomes" id="UP000094626">
    <property type="component" value="Plasmid pSA2"/>
</dbReference>
<name>A0A1D8AFG8_9SPHN</name>
<feature type="region of interest" description="Disordered" evidence="1">
    <location>
        <begin position="73"/>
        <end position="100"/>
    </location>
</feature>
<geneLocation type="plasmid" evidence="2 3">
    <name>pSA2</name>
</geneLocation>
<keyword evidence="2" id="KW-0614">Plasmid</keyword>
<evidence type="ECO:0000313" key="3">
    <source>
        <dbReference type="Proteomes" id="UP000094626"/>
    </source>
</evidence>
<accession>A0A1D8AFG8</accession>
<dbReference type="RefSeq" id="WP_069710114.1">
    <property type="nucleotide sequence ID" value="NZ_CP017077.1"/>
</dbReference>
<keyword evidence="3" id="KW-1185">Reference proteome</keyword>